<feature type="signal peptide" evidence="1">
    <location>
        <begin position="1"/>
        <end position="20"/>
    </location>
</feature>
<sequence length="174" mass="19000">MKFSAIAIATVAAFCTIVQGAALPAVQTLDRRQFLNYSSDNVYNVKAQKILSTDSAMNDRIISDLNTLQLDGLNGTALYSITKPFSSISNFVTLKLSYGVEPQVKKFSWYNTMYMDSVGYASGESSDSSDSGCLGTPLSTCTQMPIFMVAYNVNKLINSTQGRPSQVKIKRTLD</sequence>
<evidence type="ECO:0000313" key="3">
    <source>
        <dbReference type="Proteomes" id="UP000268162"/>
    </source>
</evidence>
<protein>
    <submittedName>
        <fullName evidence="2">Uncharacterized protein</fullName>
    </submittedName>
</protein>
<dbReference type="EMBL" id="ML002217">
    <property type="protein sequence ID" value="RKP40240.1"/>
    <property type="molecule type" value="Genomic_DNA"/>
</dbReference>
<evidence type="ECO:0000256" key="1">
    <source>
        <dbReference type="SAM" id="SignalP"/>
    </source>
</evidence>
<proteinExistence type="predicted"/>
<dbReference type="AlphaFoldDB" id="A0A4Q0A4R0"/>
<reference evidence="3" key="1">
    <citation type="journal article" date="2018" name="Nat. Microbiol.">
        <title>Leveraging single-cell genomics to expand the fungal tree of life.</title>
        <authorList>
            <person name="Ahrendt S.R."/>
            <person name="Quandt C.A."/>
            <person name="Ciobanu D."/>
            <person name="Clum A."/>
            <person name="Salamov A."/>
            <person name="Andreopoulos B."/>
            <person name="Cheng J.F."/>
            <person name="Woyke T."/>
            <person name="Pelin A."/>
            <person name="Henrissat B."/>
            <person name="Reynolds N.K."/>
            <person name="Benny G.L."/>
            <person name="Smith M.E."/>
            <person name="James T.Y."/>
            <person name="Grigoriev I.V."/>
        </authorList>
    </citation>
    <scope>NUCLEOTIDE SEQUENCE [LARGE SCALE GENOMIC DNA]</scope>
    <source>
        <strain evidence="3">RSA 468</strain>
    </source>
</reference>
<keyword evidence="1" id="KW-0732">Signal</keyword>
<organism evidence="2 3">
    <name type="scientific">Dimargaris cristalligena</name>
    <dbReference type="NCBI Taxonomy" id="215637"/>
    <lineage>
        <taxon>Eukaryota</taxon>
        <taxon>Fungi</taxon>
        <taxon>Fungi incertae sedis</taxon>
        <taxon>Zoopagomycota</taxon>
        <taxon>Kickxellomycotina</taxon>
        <taxon>Dimargaritomycetes</taxon>
        <taxon>Dimargaritales</taxon>
        <taxon>Dimargaritaceae</taxon>
        <taxon>Dimargaris</taxon>
    </lineage>
</organism>
<name>A0A4Q0A4R0_9FUNG</name>
<accession>A0A4Q0A4R0</accession>
<dbReference type="Proteomes" id="UP000268162">
    <property type="component" value="Unassembled WGS sequence"/>
</dbReference>
<evidence type="ECO:0000313" key="2">
    <source>
        <dbReference type="EMBL" id="RKP40240.1"/>
    </source>
</evidence>
<keyword evidence="3" id="KW-1185">Reference proteome</keyword>
<gene>
    <name evidence="2" type="ORF">BJ085DRAFT_39501</name>
</gene>
<feature type="chain" id="PRO_5020730783" evidence="1">
    <location>
        <begin position="21"/>
        <end position="174"/>
    </location>
</feature>